<dbReference type="InterPro" id="IPR055261">
    <property type="entry name" value="PI_transfer_N"/>
</dbReference>
<dbReference type="Proteomes" id="UP000009022">
    <property type="component" value="Unassembled WGS sequence"/>
</dbReference>
<dbReference type="PANTHER" id="PTHR10658:SF11">
    <property type="entry name" value="VIBRATOR, ISOFORM B"/>
    <property type="match status" value="1"/>
</dbReference>
<dbReference type="STRING" id="10228.B3S566"/>
<feature type="domain" description="Phosphatidylinositol transfer protein N-terminal" evidence="1">
    <location>
        <begin position="3"/>
        <end position="235"/>
    </location>
</feature>
<reference evidence="2 3" key="1">
    <citation type="journal article" date="2008" name="Nature">
        <title>The Trichoplax genome and the nature of placozoans.</title>
        <authorList>
            <person name="Srivastava M."/>
            <person name="Begovic E."/>
            <person name="Chapman J."/>
            <person name="Putnam N.H."/>
            <person name="Hellsten U."/>
            <person name="Kawashima T."/>
            <person name="Kuo A."/>
            <person name="Mitros T."/>
            <person name="Salamov A."/>
            <person name="Carpenter M.L."/>
            <person name="Signorovitch A.Y."/>
            <person name="Moreno M.A."/>
            <person name="Kamm K."/>
            <person name="Grimwood J."/>
            <person name="Schmutz J."/>
            <person name="Shapiro H."/>
            <person name="Grigoriev I.V."/>
            <person name="Buss L.W."/>
            <person name="Schierwater B."/>
            <person name="Dellaporta S.L."/>
            <person name="Rokhsar D.S."/>
        </authorList>
    </citation>
    <scope>NUCLEOTIDE SEQUENCE [LARGE SCALE GENOMIC DNA]</scope>
    <source>
        <strain evidence="2 3">Grell-BS-1999</strain>
    </source>
</reference>
<dbReference type="InterPro" id="IPR023393">
    <property type="entry name" value="START-like_dom_sf"/>
</dbReference>
<protein>
    <recommendedName>
        <fullName evidence="1">Phosphatidylinositol transfer protein N-terminal domain-containing protein</fullName>
    </recommendedName>
</protein>
<dbReference type="RefSeq" id="XP_002115366.1">
    <property type="nucleotide sequence ID" value="XM_002115330.1"/>
</dbReference>
<dbReference type="SUPFAM" id="SSF55961">
    <property type="entry name" value="Bet v1-like"/>
    <property type="match status" value="1"/>
</dbReference>
<dbReference type="Pfam" id="PF02121">
    <property type="entry name" value="IP_trans"/>
    <property type="match status" value="1"/>
</dbReference>
<dbReference type="OMA" id="QHNVHEL"/>
<gene>
    <name evidence="2" type="ORF">TRIADDRAFT_59214</name>
</gene>
<sequence>MVMLREFRIILPVSVEEYQVGQLYAVAMMSKNETGGGEGVEILVNEPFENDELGKGQYTHKIYHLAKKVPRFIQMLAPRGSMEMHEKAWNAYPYCRTSFVLKIETWHKPDKGEIANVHNLPPDLLAKRDVVHIDIGNDPVSNYNPNEDPSKFKSTKTGRGLLTGDWQKNINPYMCAYKLVTIEFVWWGLQTRVESFTLKAERRLFLNFNRQLFCTLDEWYGMTMEDIRELESKIKDELNEPYFEFYYVISQKVARPSGVVGLYLHFKNCFRSGGKAYNTP</sequence>
<dbReference type="InParanoid" id="B3S566"/>
<dbReference type="PhylomeDB" id="B3S566"/>
<dbReference type="eggNOG" id="KOG3668">
    <property type="taxonomic scope" value="Eukaryota"/>
</dbReference>
<dbReference type="HOGENOM" id="CLU_046509_0_0_1"/>
<dbReference type="EMBL" id="DS985250">
    <property type="protein sequence ID" value="EDV22211.1"/>
    <property type="molecule type" value="Genomic_DNA"/>
</dbReference>
<dbReference type="InterPro" id="IPR001666">
    <property type="entry name" value="PI_transfer"/>
</dbReference>
<dbReference type="Gene3D" id="3.30.530.20">
    <property type="match status" value="1"/>
</dbReference>
<dbReference type="OrthoDB" id="18453at2759"/>
<dbReference type="GO" id="GO:0008526">
    <property type="term" value="F:phosphatidylinositol transfer activity"/>
    <property type="evidence" value="ECO:0000318"/>
    <property type="project" value="GO_Central"/>
</dbReference>
<evidence type="ECO:0000259" key="1">
    <source>
        <dbReference type="Pfam" id="PF02121"/>
    </source>
</evidence>
<keyword evidence="3" id="KW-1185">Reference proteome</keyword>
<proteinExistence type="predicted"/>
<dbReference type="PRINTS" id="PR00391">
    <property type="entry name" value="PITRANSFER"/>
</dbReference>
<accession>B3S566</accession>
<dbReference type="GeneID" id="6756450"/>
<dbReference type="GO" id="GO:0035091">
    <property type="term" value="F:phosphatidylinositol binding"/>
    <property type="evidence" value="ECO:0000318"/>
    <property type="project" value="GO_Central"/>
</dbReference>
<dbReference type="GO" id="GO:0031210">
    <property type="term" value="F:phosphatidylcholine binding"/>
    <property type="evidence" value="ECO:0000318"/>
    <property type="project" value="GO_Central"/>
</dbReference>
<organism evidence="2 3">
    <name type="scientific">Trichoplax adhaerens</name>
    <name type="common">Trichoplax reptans</name>
    <dbReference type="NCBI Taxonomy" id="10228"/>
    <lineage>
        <taxon>Eukaryota</taxon>
        <taxon>Metazoa</taxon>
        <taxon>Placozoa</taxon>
        <taxon>Uniplacotomia</taxon>
        <taxon>Trichoplacea</taxon>
        <taxon>Trichoplacidae</taxon>
        <taxon>Trichoplax</taxon>
    </lineage>
</organism>
<evidence type="ECO:0000313" key="3">
    <source>
        <dbReference type="Proteomes" id="UP000009022"/>
    </source>
</evidence>
<evidence type="ECO:0000313" key="2">
    <source>
        <dbReference type="EMBL" id="EDV22211.1"/>
    </source>
</evidence>
<dbReference type="AlphaFoldDB" id="B3S566"/>
<dbReference type="FunCoup" id="B3S566">
    <property type="interactions" value="2380"/>
</dbReference>
<dbReference type="PANTHER" id="PTHR10658">
    <property type="entry name" value="PHOSPHATIDYLINOSITOL TRANSFER PROTEIN"/>
    <property type="match status" value="1"/>
</dbReference>
<dbReference type="CTD" id="6756450"/>
<dbReference type="GO" id="GO:0005737">
    <property type="term" value="C:cytoplasm"/>
    <property type="evidence" value="ECO:0000318"/>
    <property type="project" value="GO_Central"/>
</dbReference>
<dbReference type="GO" id="GO:0008525">
    <property type="term" value="F:phosphatidylcholine transporter activity"/>
    <property type="evidence" value="ECO:0000318"/>
    <property type="project" value="GO_Central"/>
</dbReference>
<dbReference type="GO" id="GO:0071944">
    <property type="term" value="C:cell periphery"/>
    <property type="evidence" value="ECO:0007669"/>
    <property type="project" value="UniProtKB-ARBA"/>
</dbReference>
<name>B3S566_TRIAD</name>
<dbReference type="KEGG" id="tad:TRIADDRAFT_59214"/>
<dbReference type="FunFam" id="3.30.530.20:FF:000028">
    <property type="entry name" value="Phosphatidylinositol transfer protein 5"/>
    <property type="match status" value="1"/>
</dbReference>